<name>A0ABN5KTN7_9ACTN</name>
<evidence type="ECO:0008006" key="3">
    <source>
        <dbReference type="Google" id="ProtNLM"/>
    </source>
</evidence>
<organism evidence="1 2">
    <name type="scientific">Streptomyces spongiicola</name>
    <dbReference type="NCBI Taxonomy" id="1690221"/>
    <lineage>
        <taxon>Bacteria</taxon>
        <taxon>Bacillati</taxon>
        <taxon>Actinomycetota</taxon>
        <taxon>Actinomycetes</taxon>
        <taxon>Kitasatosporales</taxon>
        <taxon>Streptomycetaceae</taxon>
        <taxon>Streptomyces</taxon>
    </lineage>
</organism>
<evidence type="ECO:0000313" key="1">
    <source>
        <dbReference type="EMBL" id="AWK11836.1"/>
    </source>
</evidence>
<keyword evidence="2" id="KW-1185">Reference proteome</keyword>
<accession>A0ABN5KTN7</accession>
<dbReference type="EMBL" id="CP029254">
    <property type="protein sequence ID" value="AWK11836.1"/>
    <property type="molecule type" value="Genomic_DNA"/>
</dbReference>
<reference evidence="1 2" key="1">
    <citation type="submission" date="2018-05" db="EMBL/GenBank/DDBJ databases">
        <title>Complete genome sequence of the Type Strain of Streptomyces spongiicola HNM0071, the producer of staurosporine.</title>
        <authorList>
            <person name="Zhou S."/>
            <person name="Huang X."/>
        </authorList>
    </citation>
    <scope>NUCLEOTIDE SEQUENCE [LARGE SCALE GENOMIC DNA]</scope>
    <source>
        <strain evidence="1 2">HNM0071</strain>
    </source>
</reference>
<proteinExistence type="predicted"/>
<gene>
    <name evidence="1" type="ORF">DDQ41_26215</name>
</gene>
<protein>
    <recommendedName>
        <fullName evidence="3">Transposase zinc-binding domain-containing protein</fullName>
    </recommendedName>
</protein>
<dbReference type="Proteomes" id="UP000245051">
    <property type="component" value="Chromosome"/>
</dbReference>
<evidence type="ECO:0000313" key="2">
    <source>
        <dbReference type="Proteomes" id="UP000245051"/>
    </source>
</evidence>
<sequence>MLLHPPGVDMSSSTLHFLTQQLRRHHRAIGCRWRRLSADRQALPILVHLRMGHTCWSCG</sequence>